<dbReference type="InterPro" id="IPR052982">
    <property type="entry name" value="SRP1/TIP1-like"/>
</dbReference>
<accession>A0A2N3NDT1</accession>
<feature type="compositionally biased region" description="Polar residues" evidence="2">
    <location>
        <begin position="186"/>
        <end position="195"/>
    </location>
</feature>
<feature type="compositionally biased region" description="Low complexity" evidence="2">
    <location>
        <begin position="160"/>
        <end position="185"/>
    </location>
</feature>
<feature type="region of interest" description="Disordered" evidence="2">
    <location>
        <begin position="127"/>
        <end position="195"/>
    </location>
</feature>
<dbReference type="Pfam" id="PF10342">
    <property type="entry name" value="Kre9_KNH"/>
    <property type="match status" value="1"/>
</dbReference>
<dbReference type="InterPro" id="IPR018466">
    <property type="entry name" value="Kre9/Knh1-like_N"/>
</dbReference>
<comment type="caution">
    <text evidence="5">The sequence shown here is derived from an EMBL/GenBank/DDBJ whole genome shotgun (WGS) entry which is preliminary data.</text>
</comment>
<evidence type="ECO:0000256" key="2">
    <source>
        <dbReference type="SAM" id="MobiDB-lite"/>
    </source>
</evidence>
<name>A0A2N3NDT1_9PEZI</name>
<evidence type="ECO:0000259" key="4">
    <source>
        <dbReference type="Pfam" id="PF10342"/>
    </source>
</evidence>
<dbReference type="Proteomes" id="UP000233524">
    <property type="component" value="Unassembled WGS sequence"/>
</dbReference>
<sequence>MQFTISAAALLAFVSTALAQTANFDVIRAPTEDEIVPAGKTYTITWDAAPATYDDQTVTIVLLGGSSPGSLVPADEPVAAGIVNSLGSYEWAVASDLGKDAVYGLRIQLDSDDTVFQYSFPFHIEASDDGGNSTTTAPSSTKKGTTSTTEAPEPTGASNSTTKATPPKTTLTKTTGGESTPTSTGDSEQAVPSNGATRSAAGAVAILGGLAVAALGL</sequence>
<evidence type="ECO:0000313" key="6">
    <source>
        <dbReference type="Proteomes" id="UP000233524"/>
    </source>
</evidence>
<dbReference type="OrthoDB" id="2260257at2759"/>
<protein>
    <recommendedName>
        <fullName evidence="4">Yeast cell wall synthesis Kre9/Knh1-like N-terminal domain-containing protein</fullName>
    </recommendedName>
</protein>
<feature type="domain" description="Yeast cell wall synthesis Kre9/Knh1-like N-terminal" evidence="4">
    <location>
        <begin position="30"/>
        <end position="124"/>
    </location>
</feature>
<dbReference type="PANTHER" id="PTHR40633">
    <property type="entry name" value="MATRIX PROTEIN, PUTATIVE (AFU_ORTHOLOGUE AFUA_8G05410)-RELATED"/>
    <property type="match status" value="1"/>
</dbReference>
<evidence type="ECO:0000256" key="3">
    <source>
        <dbReference type="SAM" id="SignalP"/>
    </source>
</evidence>
<feature type="signal peptide" evidence="3">
    <location>
        <begin position="1"/>
        <end position="19"/>
    </location>
</feature>
<reference evidence="5 6" key="1">
    <citation type="journal article" date="2017" name="G3 (Bethesda)">
        <title>First Draft Genome Sequence of the Pathogenic Fungus Lomentospora prolificans (Formerly Scedosporium prolificans).</title>
        <authorList>
            <person name="Luo R."/>
            <person name="Zimin A."/>
            <person name="Workman R."/>
            <person name="Fan Y."/>
            <person name="Pertea G."/>
            <person name="Grossman N."/>
            <person name="Wear M.P."/>
            <person name="Jia B."/>
            <person name="Miller H."/>
            <person name="Casadevall A."/>
            <person name="Timp W."/>
            <person name="Zhang S.X."/>
            <person name="Salzberg S.L."/>
        </authorList>
    </citation>
    <scope>NUCLEOTIDE SEQUENCE [LARGE SCALE GENOMIC DNA]</scope>
    <source>
        <strain evidence="5 6">JHH-5317</strain>
    </source>
</reference>
<dbReference type="InParanoid" id="A0A2N3NDT1"/>
<dbReference type="VEuPathDB" id="FungiDB:jhhlp_002332"/>
<evidence type="ECO:0000256" key="1">
    <source>
        <dbReference type="ARBA" id="ARBA00022729"/>
    </source>
</evidence>
<feature type="compositionally biased region" description="Low complexity" evidence="2">
    <location>
        <begin position="133"/>
        <end position="149"/>
    </location>
</feature>
<proteinExistence type="predicted"/>
<dbReference type="PANTHER" id="PTHR40633:SF1">
    <property type="entry name" value="GPI ANCHORED SERINE-THREONINE RICH PROTEIN (AFU_ORTHOLOGUE AFUA_1G03630)"/>
    <property type="match status" value="1"/>
</dbReference>
<keyword evidence="6" id="KW-1185">Reference proteome</keyword>
<dbReference type="STRING" id="41688.A0A2N3NDT1"/>
<gene>
    <name evidence="5" type="ORF">jhhlp_002332</name>
</gene>
<evidence type="ECO:0000313" key="5">
    <source>
        <dbReference type="EMBL" id="PKS10578.1"/>
    </source>
</evidence>
<keyword evidence="1 3" id="KW-0732">Signal</keyword>
<feature type="chain" id="PRO_5014613103" description="Yeast cell wall synthesis Kre9/Knh1-like N-terminal domain-containing protein" evidence="3">
    <location>
        <begin position="20"/>
        <end position="217"/>
    </location>
</feature>
<dbReference type="AlphaFoldDB" id="A0A2N3NDT1"/>
<organism evidence="5 6">
    <name type="scientific">Lomentospora prolificans</name>
    <dbReference type="NCBI Taxonomy" id="41688"/>
    <lineage>
        <taxon>Eukaryota</taxon>
        <taxon>Fungi</taxon>
        <taxon>Dikarya</taxon>
        <taxon>Ascomycota</taxon>
        <taxon>Pezizomycotina</taxon>
        <taxon>Sordariomycetes</taxon>
        <taxon>Hypocreomycetidae</taxon>
        <taxon>Microascales</taxon>
        <taxon>Microascaceae</taxon>
        <taxon>Lomentospora</taxon>
    </lineage>
</organism>
<dbReference type="EMBL" id="NLAX01000008">
    <property type="protein sequence ID" value="PKS10578.1"/>
    <property type="molecule type" value="Genomic_DNA"/>
</dbReference>